<dbReference type="SUPFAM" id="SSF54995">
    <property type="entry name" value="Ribosomal protein S6"/>
    <property type="match status" value="1"/>
</dbReference>
<evidence type="ECO:0000256" key="2">
    <source>
        <dbReference type="ARBA" id="ARBA00022730"/>
    </source>
</evidence>
<dbReference type="GO" id="GO:0006412">
    <property type="term" value="P:translation"/>
    <property type="evidence" value="ECO:0007669"/>
    <property type="project" value="UniProtKB-UniRule"/>
</dbReference>
<dbReference type="Gene3D" id="3.30.70.60">
    <property type="match status" value="1"/>
</dbReference>
<dbReference type="PROSITE" id="PS01048">
    <property type="entry name" value="RIBOSOMAL_S6"/>
    <property type="match status" value="1"/>
</dbReference>
<dbReference type="InterPro" id="IPR000529">
    <property type="entry name" value="Ribosomal_bS6"/>
</dbReference>
<reference evidence="9" key="1">
    <citation type="submission" date="2020-08" db="EMBL/GenBank/DDBJ databases">
        <title>Genome public.</title>
        <authorList>
            <person name="Liu C."/>
            <person name="Sun Q."/>
        </authorList>
    </citation>
    <scope>NUCLEOTIDE SEQUENCE</scope>
    <source>
        <strain evidence="9">NSJ-44</strain>
    </source>
</reference>
<evidence type="ECO:0000256" key="6">
    <source>
        <dbReference type="ARBA" id="ARBA00035104"/>
    </source>
</evidence>
<evidence type="ECO:0000313" key="9">
    <source>
        <dbReference type="EMBL" id="MBC8529477.1"/>
    </source>
</evidence>
<gene>
    <name evidence="8" type="primary">rpsF</name>
    <name evidence="9" type="ORF">H8699_08565</name>
</gene>
<dbReference type="GO" id="GO:0003735">
    <property type="term" value="F:structural constituent of ribosome"/>
    <property type="evidence" value="ECO:0007669"/>
    <property type="project" value="InterPro"/>
</dbReference>
<evidence type="ECO:0000256" key="8">
    <source>
        <dbReference type="HAMAP-Rule" id="MF_00360"/>
    </source>
</evidence>
<comment type="caution">
    <text evidence="9">The sequence shown here is derived from an EMBL/GenBank/DDBJ whole genome shotgun (WGS) entry which is preliminary data.</text>
</comment>
<comment type="function">
    <text evidence="6 8">Binds together with bS18 to 16S ribosomal RNA.</text>
</comment>
<dbReference type="CDD" id="cd00473">
    <property type="entry name" value="bS6"/>
    <property type="match status" value="1"/>
</dbReference>
<proteinExistence type="inferred from homology"/>
<dbReference type="GO" id="GO:0005737">
    <property type="term" value="C:cytoplasm"/>
    <property type="evidence" value="ECO:0007669"/>
    <property type="project" value="UniProtKB-ARBA"/>
</dbReference>
<keyword evidence="5 8" id="KW-0687">Ribonucleoprotein</keyword>
<dbReference type="HAMAP" id="MF_00360">
    <property type="entry name" value="Ribosomal_bS6"/>
    <property type="match status" value="1"/>
</dbReference>
<dbReference type="PANTHER" id="PTHR21011">
    <property type="entry name" value="MITOCHONDRIAL 28S RIBOSOMAL PROTEIN S6"/>
    <property type="match status" value="1"/>
</dbReference>
<dbReference type="AlphaFoldDB" id="A0A926D0T4"/>
<evidence type="ECO:0000313" key="10">
    <source>
        <dbReference type="Proteomes" id="UP000654279"/>
    </source>
</evidence>
<dbReference type="GO" id="GO:1990904">
    <property type="term" value="C:ribonucleoprotein complex"/>
    <property type="evidence" value="ECO:0007669"/>
    <property type="project" value="UniProtKB-KW"/>
</dbReference>
<dbReference type="InterPro" id="IPR035980">
    <property type="entry name" value="Ribosomal_bS6_sf"/>
</dbReference>
<dbReference type="InterPro" id="IPR014717">
    <property type="entry name" value="Transl_elong_EF1B/ribsomal_bS6"/>
</dbReference>
<dbReference type="EMBL" id="JACRSO010000003">
    <property type="protein sequence ID" value="MBC8529477.1"/>
    <property type="molecule type" value="Genomic_DNA"/>
</dbReference>
<keyword evidence="2 8" id="KW-0699">rRNA-binding</keyword>
<keyword evidence="3 8" id="KW-0694">RNA-binding</keyword>
<name>A0A926D0T4_9FIRM</name>
<protein>
    <recommendedName>
        <fullName evidence="7 8">Small ribosomal subunit protein bS6</fullName>
    </recommendedName>
</protein>
<organism evidence="9 10">
    <name type="scientific">Luoshenia tenuis</name>
    <dbReference type="NCBI Taxonomy" id="2763654"/>
    <lineage>
        <taxon>Bacteria</taxon>
        <taxon>Bacillati</taxon>
        <taxon>Bacillota</taxon>
        <taxon>Clostridia</taxon>
        <taxon>Christensenellales</taxon>
        <taxon>Christensenellaceae</taxon>
        <taxon>Luoshenia</taxon>
    </lineage>
</organism>
<dbReference type="PANTHER" id="PTHR21011:SF1">
    <property type="entry name" value="SMALL RIBOSOMAL SUBUNIT PROTEIN BS6M"/>
    <property type="match status" value="1"/>
</dbReference>
<dbReference type="Pfam" id="PF01250">
    <property type="entry name" value="Ribosomal_S6"/>
    <property type="match status" value="1"/>
</dbReference>
<dbReference type="NCBIfam" id="TIGR00166">
    <property type="entry name" value="S6"/>
    <property type="match status" value="1"/>
</dbReference>
<comment type="similarity">
    <text evidence="1 8">Belongs to the bacterial ribosomal protein bS6 family.</text>
</comment>
<dbReference type="RefSeq" id="WP_138294565.1">
    <property type="nucleotide sequence ID" value="NZ_JACRSO010000003.1"/>
</dbReference>
<dbReference type="GO" id="GO:0005840">
    <property type="term" value="C:ribosome"/>
    <property type="evidence" value="ECO:0007669"/>
    <property type="project" value="UniProtKB-KW"/>
</dbReference>
<keyword evidence="10" id="KW-1185">Reference proteome</keyword>
<sequence length="95" mass="11158">MNQYEVLYIIDPTLEEEATKAVIERFNKLIADNGAKVTDIDEWGKRRLAYEINDLNEGYYVLLHMEAAPEFPSELERNFQISENIMRYLVTRVGE</sequence>
<accession>A0A926D0T4</accession>
<dbReference type="InterPro" id="IPR020815">
    <property type="entry name" value="Ribosomal_bS6_CS"/>
</dbReference>
<evidence type="ECO:0000256" key="1">
    <source>
        <dbReference type="ARBA" id="ARBA00009512"/>
    </source>
</evidence>
<evidence type="ECO:0000256" key="3">
    <source>
        <dbReference type="ARBA" id="ARBA00022884"/>
    </source>
</evidence>
<evidence type="ECO:0000256" key="4">
    <source>
        <dbReference type="ARBA" id="ARBA00022980"/>
    </source>
</evidence>
<dbReference type="Proteomes" id="UP000654279">
    <property type="component" value="Unassembled WGS sequence"/>
</dbReference>
<keyword evidence="4 8" id="KW-0689">Ribosomal protein</keyword>
<dbReference type="FunFam" id="3.30.70.60:FF:000002">
    <property type="entry name" value="30S ribosomal protein S6"/>
    <property type="match status" value="1"/>
</dbReference>
<dbReference type="GO" id="GO:0070181">
    <property type="term" value="F:small ribosomal subunit rRNA binding"/>
    <property type="evidence" value="ECO:0007669"/>
    <property type="project" value="TreeGrafter"/>
</dbReference>
<dbReference type="InterPro" id="IPR020814">
    <property type="entry name" value="Ribosomal_S6_plastid/chlpt"/>
</dbReference>
<evidence type="ECO:0000256" key="5">
    <source>
        <dbReference type="ARBA" id="ARBA00023274"/>
    </source>
</evidence>
<evidence type="ECO:0000256" key="7">
    <source>
        <dbReference type="ARBA" id="ARBA00035294"/>
    </source>
</evidence>